<protein>
    <submittedName>
        <fullName evidence="2">Uncharacterized protein</fullName>
    </submittedName>
</protein>
<feature type="compositionally biased region" description="Low complexity" evidence="1">
    <location>
        <begin position="55"/>
        <end position="73"/>
    </location>
</feature>
<accession>A0A1R3GBJ7</accession>
<gene>
    <name evidence="2" type="ORF">COLO4_35982</name>
</gene>
<dbReference type="AlphaFoldDB" id="A0A1R3GBJ7"/>
<name>A0A1R3GBJ7_9ROSI</name>
<sequence length="226" mass="25208">MGEHLTGWDPHQQPMGMLQTSKGEQFGLVRCQKESDSLMLDLVDNDVVSEIQNQSSPSLPTTSTSTSTSNSSNQEPAATVLAVNVRPRLFTQNPKLKRTCASFLADKNKPLNLSSKDYFGLLKSIHSKSKAEEDCASFLADKNKPLDLSSKDYFGLAVSVLNLFLDGYELVSPDHDRAVVLSCDIVYKFLGDFCESCYTQRTRYPRKWITPYLHLNHAGNVFYKAG</sequence>
<comment type="caution">
    <text evidence="2">The sequence shown here is derived from an EMBL/GenBank/DDBJ whole genome shotgun (WGS) entry which is preliminary data.</text>
</comment>
<keyword evidence="3" id="KW-1185">Reference proteome</keyword>
<organism evidence="2 3">
    <name type="scientific">Corchorus olitorius</name>
    <dbReference type="NCBI Taxonomy" id="93759"/>
    <lineage>
        <taxon>Eukaryota</taxon>
        <taxon>Viridiplantae</taxon>
        <taxon>Streptophyta</taxon>
        <taxon>Embryophyta</taxon>
        <taxon>Tracheophyta</taxon>
        <taxon>Spermatophyta</taxon>
        <taxon>Magnoliopsida</taxon>
        <taxon>eudicotyledons</taxon>
        <taxon>Gunneridae</taxon>
        <taxon>Pentapetalae</taxon>
        <taxon>rosids</taxon>
        <taxon>malvids</taxon>
        <taxon>Malvales</taxon>
        <taxon>Malvaceae</taxon>
        <taxon>Grewioideae</taxon>
        <taxon>Apeibeae</taxon>
        <taxon>Corchorus</taxon>
    </lineage>
</organism>
<proteinExistence type="predicted"/>
<reference evidence="3" key="1">
    <citation type="submission" date="2013-09" db="EMBL/GenBank/DDBJ databases">
        <title>Corchorus olitorius genome sequencing.</title>
        <authorList>
            <person name="Alam M."/>
            <person name="Haque M.S."/>
            <person name="Islam M.S."/>
            <person name="Emdad E.M."/>
            <person name="Islam M.M."/>
            <person name="Ahmed B."/>
            <person name="Halim A."/>
            <person name="Hossen Q.M.M."/>
            <person name="Hossain M.Z."/>
            <person name="Ahmed R."/>
            <person name="Khan M.M."/>
            <person name="Islam R."/>
            <person name="Rashid M.M."/>
            <person name="Khan S.A."/>
            <person name="Rahman M.S."/>
            <person name="Alam M."/>
            <person name="Yahiya A.S."/>
            <person name="Khan M.S."/>
            <person name="Azam M.S."/>
            <person name="Haque T."/>
            <person name="Lashkar M.Z.H."/>
            <person name="Akhand A.I."/>
            <person name="Morshed G."/>
            <person name="Roy S."/>
            <person name="Uddin K.S."/>
            <person name="Rabeya T."/>
            <person name="Hossain A.S."/>
            <person name="Chowdhury A."/>
            <person name="Snigdha A.R."/>
            <person name="Mortoza M.S."/>
            <person name="Matin S.A."/>
            <person name="Hoque S.M.E."/>
            <person name="Islam M.K."/>
            <person name="Roy D.K."/>
            <person name="Haider R."/>
            <person name="Moosa M.M."/>
            <person name="Elias S.M."/>
            <person name="Hasan A.M."/>
            <person name="Jahan S."/>
            <person name="Shafiuddin M."/>
            <person name="Mahmood N."/>
            <person name="Shommy N.S."/>
        </authorList>
    </citation>
    <scope>NUCLEOTIDE SEQUENCE [LARGE SCALE GENOMIC DNA]</scope>
    <source>
        <strain evidence="3">cv. O-4</strain>
    </source>
</reference>
<evidence type="ECO:0000313" key="3">
    <source>
        <dbReference type="Proteomes" id="UP000187203"/>
    </source>
</evidence>
<feature type="region of interest" description="Disordered" evidence="1">
    <location>
        <begin position="51"/>
        <end position="78"/>
    </location>
</feature>
<evidence type="ECO:0000313" key="2">
    <source>
        <dbReference type="EMBL" id="OMO55441.1"/>
    </source>
</evidence>
<evidence type="ECO:0000256" key="1">
    <source>
        <dbReference type="SAM" id="MobiDB-lite"/>
    </source>
</evidence>
<dbReference type="EMBL" id="AWUE01022955">
    <property type="protein sequence ID" value="OMO55441.1"/>
    <property type="molecule type" value="Genomic_DNA"/>
</dbReference>
<dbReference type="Proteomes" id="UP000187203">
    <property type="component" value="Unassembled WGS sequence"/>
</dbReference>